<protein>
    <recommendedName>
        <fullName evidence="4">Gluconate 2-dehydrogenase subunit 3 family protein</fullName>
    </recommendedName>
</protein>
<comment type="caution">
    <text evidence="2">The sequence shown here is derived from an EMBL/GenBank/DDBJ whole genome shotgun (WGS) entry which is preliminary data.</text>
</comment>
<accession>A0A2A4XBV6</accession>
<gene>
    <name evidence="2" type="ORF">COB20_04195</name>
</gene>
<proteinExistence type="predicted"/>
<keyword evidence="1" id="KW-0732">Signal</keyword>
<evidence type="ECO:0000313" key="2">
    <source>
        <dbReference type="EMBL" id="PCI79791.1"/>
    </source>
</evidence>
<evidence type="ECO:0000256" key="1">
    <source>
        <dbReference type="ARBA" id="ARBA00022729"/>
    </source>
</evidence>
<dbReference type="Proteomes" id="UP000218767">
    <property type="component" value="Unassembled WGS sequence"/>
</dbReference>
<evidence type="ECO:0008006" key="4">
    <source>
        <dbReference type="Google" id="ProtNLM"/>
    </source>
</evidence>
<organism evidence="2 3">
    <name type="scientific">SAR86 cluster bacterium</name>
    <dbReference type="NCBI Taxonomy" id="2030880"/>
    <lineage>
        <taxon>Bacteria</taxon>
        <taxon>Pseudomonadati</taxon>
        <taxon>Pseudomonadota</taxon>
        <taxon>Gammaproteobacteria</taxon>
        <taxon>SAR86 cluster</taxon>
    </lineage>
</organism>
<sequence>MKKKNNCIDSRINNNGDLLEERPANPSRRSLLKGAGLVGAAAVSTIATSHVIAADPASMNNNSNAVVPREALEALTAEEAETLAAICDCLIPSDEIGPGAREARAVHYIDKSLASHNSGARHNYSVGLNAINEFARKTRGKSFPELLLDQQNSILLAVQTNKISGFIPNGSGFFNMLRSHTIDGTFCDPYYGGNQDFVGWDMLRYPGIRLGASEADVAAGASLPPNHQSAYDHSTYTKLADNSLTDNEGGDGYA</sequence>
<dbReference type="PROSITE" id="PS51318">
    <property type="entry name" value="TAT"/>
    <property type="match status" value="1"/>
</dbReference>
<dbReference type="Pfam" id="PF13618">
    <property type="entry name" value="Gluconate_2-dh3"/>
    <property type="match status" value="1"/>
</dbReference>
<reference evidence="3" key="1">
    <citation type="submission" date="2017-08" db="EMBL/GenBank/DDBJ databases">
        <title>A dynamic microbial community with high functional redundancy inhabits the cold, oxic subseafloor aquifer.</title>
        <authorList>
            <person name="Tully B.J."/>
            <person name="Wheat C.G."/>
            <person name="Glazer B.T."/>
            <person name="Huber J.A."/>
        </authorList>
    </citation>
    <scope>NUCLEOTIDE SEQUENCE [LARGE SCALE GENOMIC DNA]</scope>
</reference>
<dbReference type="AlphaFoldDB" id="A0A2A4XBV6"/>
<dbReference type="NCBIfam" id="TIGR01409">
    <property type="entry name" value="TAT_signal_seq"/>
    <property type="match status" value="1"/>
</dbReference>
<dbReference type="InterPro" id="IPR019546">
    <property type="entry name" value="TAT_signal_bac_arc"/>
</dbReference>
<dbReference type="InterPro" id="IPR006311">
    <property type="entry name" value="TAT_signal"/>
</dbReference>
<dbReference type="EMBL" id="NVUL01000014">
    <property type="protein sequence ID" value="PCI79791.1"/>
    <property type="molecule type" value="Genomic_DNA"/>
</dbReference>
<evidence type="ECO:0000313" key="3">
    <source>
        <dbReference type="Proteomes" id="UP000218767"/>
    </source>
</evidence>
<dbReference type="InterPro" id="IPR027056">
    <property type="entry name" value="Gluconate_2DH_su3"/>
</dbReference>
<name>A0A2A4XBV6_9GAMM</name>